<dbReference type="eggNOG" id="ENOG502ZBPP">
    <property type="taxonomic scope" value="Bacteria"/>
</dbReference>
<dbReference type="RefSeq" id="WP_016418585.1">
    <property type="nucleotide sequence ID" value="NZ_AUAB01000035.1"/>
</dbReference>
<feature type="signal peptide" evidence="2">
    <location>
        <begin position="1"/>
        <end position="21"/>
    </location>
</feature>
<evidence type="ECO:0000313" key="4">
    <source>
        <dbReference type="Proteomes" id="UP000014463"/>
    </source>
</evidence>
<dbReference type="Proteomes" id="UP000014463">
    <property type="component" value="Unassembled WGS sequence"/>
</dbReference>
<evidence type="ECO:0000313" key="3">
    <source>
        <dbReference type="EMBL" id="EPC00596.1"/>
    </source>
</evidence>
<protein>
    <recommendedName>
        <fullName evidence="5">Conjugal transfer protein</fullName>
    </recommendedName>
</protein>
<feature type="region of interest" description="Disordered" evidence="1">
    <location>
        <begin position="132"/>
        <end position="156"/>
    </location>
</feature>
<comment type="caution">
    <text evidence="3">The sequence shown here is derived from an EMBL/GenBank/DDBJ whole genome shotgun (WGS) entry which is preliminary data.</text>
</comment>
<reference evidence="3 4" key="1">
    <citation type="journal article" date="2013" name="Genome Announc.">
        <title>Draft genome sequence of the moderately halophilic gammaproteobacterium Halomonas anticariensis FP35.</title>
        <authorList>
            <person name="Tahrioui A."/>
            <person name="Quesada E."/>
            <person name="Llamas I."/>
        </authorList>
    </citation>
    <scope>NUCLEOTIDE SEQUENCE [LARGE SCALE GENOMIC DNA]</scope>
    <source>
        <strain evidence="4">DSM 16096 / CECT 5854 / LMG 22089 / FP35</strain>
    </source>
</reference>
<dbReference type="AlphaFoldDB" id="S2L785"/>
<dbReference type="PATRIC" id="fig|1121939.11.peg.4075"/>
<dbReference type="InterPro" id="IPR022262">
    <property type="entry name" value="Lipoprot_put"/>
</dbReference>
<dbReference type="OrthoDB" id="8863314at2"/>
<gene>
    <name evidence="3" type="ORF">L861_06560</name>
</gene>
<sequence>MNCRRWGTVLLLGVLAGCATSQEELLPTGDATMMEIWQKNGGMGAAGDRNRQRRLLDARSDLRRPLSYGAIVDQRIRYTREAVNEIYQQFTRLPNPDLVMYVFPHLAGAEPVPVPGYSTVFPLYTRPQYAMPGETARPQLPGSRHERGREAPGGYR</sequence>
<keyword evidence="2" id="KW-0732">Signal</keyword>
<accession>S2L785</accession>
<organism evidence="3 4">
    <name type="scientific">Litchfieldella anticariensis (strain DSM 16096 / CECT 5854 / CIP 108499 / LMG 22089 / FP35)</name>
    <name type="common">Halomonas anticariensis</name>
    <dbReference type="NCBI Taxonomy" id="1121939"/>
    <lineage>
        <taxon>Bacteria</taxon>
        <taxon>Pseudomonadati</taxon>
        <taxon>Pseudomonadota</taxon>
        <taxon>Gammaproteobacteria</taxon>
        <taxon>Oceanospirillales</taxon>
        <taxon>Halomonadaceae</taxon>
        <taxon>Litchfieldella</taxon>
    </lineage>
</organism>
<dbReference type="STRING" id="1121939.L861_06560"/>
<feature type="chain" id="PRO_5004510377" description="Conjugal transfer protein" evidence="2">
    <location>
        <begin position="22"/>
        <end position="156"/>
    </location>
</feature>
<dbReference type="NCBIfam" id="TIGR03751">
    <property type="entry name" value="conj_TIGR03751"/>
    <property type="match status" value="1"/>
</dbReference>
<evidence type="ECO:0008006" key="5">
    <source>
        <dbReference type="Google" id="ProtNLM"/>
    </source>
</evidence>
<dbReference type="PROSITE" id="PS51257">
    <property type="entry name" value="PROKAR_LIPOPROTEIN"/>
    <property type="match status" value="1"/>
</dbReference>
<keyword evidence="4" id="KW-1185">Reference proteome</keyword>
<evidence type="ECO:0000256" key="1">
    <source>
        <dbReference type="SAM" id="MobiDB-lite"/>
    </source>
</evidence>
<name>S2L785_LITA3</name>
<dbReference type="EMBL" id="ASTJ01000040">
    <property type="protein sequence ID" value="EPC00596.1"/>
    <property type="molecule type" value="Genomic_DNA"/>
</dbReference>
<proteinExistence type="predicted"/>
<evidence type="ECO:0000256" key="2">
    <source>
        <dbReference type="SAM" id="SignalP"/>
    </source>
</evidence>